<dbReference type="GeneID" id="19111311"/>
<dbReference type="InterPro" id="IPR051052">
    <property type="entry name" value="Diverse_substrate_MTase"/>
</dbReference>
<evidence type="ECO:0000313" key="2">
    <source>
        <dbReference type="Proteomes" id="UP000011761"/>
    </source>
</evidence>
<dbReference type="HOGENOM" id="CLU_1434212_0_0_1"/>
<dbReference type="PANTHER" id="PTHR44942">
    <property type="entry name" value="METHYLTRANSF_11 DOMAIN-CONTAINING PROTEIN"/>
    <property type="match status" value="1"/>
</dbReference>
<dbReference type="RefSeq" id="XP_007672805.1">
    <property type="nucleotide sequence ID" value="XM_007674615.1"/>
</dbReference>
<dbReference type="Proteomes" id="UP000011761">
    <property type="component" value="Unassembled WGS sequence"/>
</dbReference>
<dbReference type="EMBL" id="KB445551">
    <property type="protein sequence ID" value="EMD00305.1"/>
    <property type="molecule type" value="Genomic_DNA"/>
</dbReference>
<dbReference type="KEGG" id="bcom:BAUCODRAFT_30789"/>
<proteinExistence type="predicted"/>
<dbReference type="CDD" id="cd02440">
    <property type="entry name" value="AdoMet_MTases"/>
    <property type="match status" value="1"/>
</dbReference>
<dbReference type="Gene3D" id="3.40.50.150">
    <property type="entry name" value="Vaccinia Virus protein VP39"/>
    <property type="match status" value="1"/>
</dbReference>
<reference evidence="1 2" key="1">
    <citation type="journal article" date="2012" name="PLoS Pathog.">
        <title>Diverse lifestyles and strategies of plant pathogenesis encoded in the genomes of eighteen Dothideomycetes fungi.</title>
        <authorList>
            <person name="Ohm R.A."/>
            <person name="Feau N."/>
            <person name="Henrissat B."/>
            <person name="Schoch C.L."/>
            <person name="Horwitz B.A."/>
            <person name="Barry K.W."/>
            <person name="Condon B.J."/>
            <person name="Copeland A.C."/>
            <person name="Dhillon B."/>
            <person name="Glaser F."/>
            <person name="Hesse C.N."/>
            <person name="Kosti I."/>
            <person name="LaButti K."/>
            <person name="Lindquist E.A."/>
            <person name="Lucas S."/>
            <person name="Salamov A.A."/>
            <person name="Bradshaw R.E."/>
            <person name="Ciuffetti L."/>
            <person name="Hamelin R.C."/>
            <person name="Kema G.H.J."/>
            <person name="Lawrence C."/>
            <person name="Scott J.A."/>
            <person name="Spatafora J.W."/>
            <person name="Turgeon B.G."/>
            <person name="de Wit P.J.G.M."/>
            <person name="Zhong S."/>
            <person name="Goodwin S.B."/>
            <person name="Grigoriev I.V."/>
        </authorList>
    </citation>
    <scope>NUCLEOTIDE SEQUENCE [LARGE SCALE GENOMIC DNA]</scope>
    <source>
        <strain evidence="1 2">UAMH 10762</strain>
    </source>
</reference>
<dbReference type="SUPFAM" id="SSF53335">
    <property type="entry name" value="S-adenosyl-L-methionine-dependent methyltransferases"/>
    <property type="match status" value="1"/>
</dbReference>
<evidence type="ECO:0000313" key="1">
    <source>
        <dbReference type="EMBL" id="EMD00305.1"/>
    </source>
</evidence>
<dbReference type="InterPro" id="IPR029063">
    <property type="entry name" value="SAM-dependent_MTases_sf"/>
</dbReference>
<gene>
    <name evidence="1" type="ORF">BAUCODRAFT_30789</name>
</gene>
<dbReference type="AlphaFoldDB" id="M2NLE1"/>
<accession>M2NLE1</accession>
<keyword evidence="2" id="KW-1185">Reference proteome</keyword>
<evidence type="ECO:0008006" key="3">
    <source>
        <dbReference type="Google" id="ProtNLM"/>
    </source>
</evidence>
<name>M2NLE1_BAUPA</name>
<dbReference type="OrthoDB" id="10027013at2759"/>
<sequence>MIEQAKKDALKHGFADRTTFCALSAEDCASAVSEAGLSQVDAITVATAAHWFDMPAFYASAAKVLRPGGTLAMWVPVSLYCHPSVSKHKEVQAILDGLEEGFLSPYMQAGSMLARTGYETLPLPWSIPDTHGLFDEAAFKRCEWDRDGVPSAPPLPDGTPGPFLFERKMTIAQGEAAWATSSPSNGCLS</sequence>
<dbReference type="PANTHER" id="PTHR44942:SF10">
    <property type="entry name" value="METHYLTRANSFERASE TYPE 11 DOMAIN-CONTAINING PROTEIN"/>
    <property type="match status" value="1"/>
</dbReference>
<protein>
    <recommendedName>
        <fullName evidence="3">Methyltransferase type 11 domain-containing protein</fullName>
    </recommendedName>
</protein>
<organism evidence="1 2">
    <name type="scientific">Baudoinia panamericana (strain UAMH 10762)</name>
    <name type="common">Angels' share fungus</name>
    <name type="synonym">Baudoinia compniacensis (strain UAMH 10762)</name>
    <dbReference type="NCBI Taxonomy" id="717646"/>
    <lineage>
        <taxon>Eukaryota</taxon>
        <taxon>Fungi</taxon>
        <taxon>Dikarya</taxon>
        <taxon>Ascomycota</taxon>
        <taxon>Pezizomycotina</taxon>
        <taxon>Dothideomycetes</taxon>
        <taxon>Dothideomycetidae</taxon>
        <taxon>Mycosphaerellales</taxon>
        <taxon>Teratosphaeriaceae</taxon>
        <taxon>Baudoinia</taxon>
    </lineage>
</organism>
<dbReference type="eggNOG" id="KOG3010">
    <property type="taxonomic scope" value="Eukaryota"/>
</dbReference>